<reference evidence="1" key="2">
    <citation type="journal article" date="2015" name="Fish Shellfish Immunol.">
        <title>Early steps in the European eel (Anguilla anguilla)-Vibrio vulnificus interaction in the gills: Role of the RtxA13 toxin.</title>
        <authorList>
            <person name="Callol A."/>
            <person name="Pajuelo D."/>
            <person name="Ebbesson L."/>
            <person name="Teles M."/>
            <person name="MacKenzie S."/>
            <person name="Amaro C."/>
        </authorList>
    </citation>
    <scope>NUCLEOTIDE SEQUENCE</scope>
</reference>
<evidence type="ECO:0000313" key="1">
    <source>
        <dbReference type="EMBL" id="JAH91897.1"/>
    </source>
</evidence>
<proteinExistence type="predicted"/>
<reference evidence="1" key="1">
    <citation type="submission" date="2014-11" db="EMBL/GenBank/DDBJ databases">
        <authorList>
            <person name="Amaro Gonzalez C."/>
        </authorList>
    </citation>
    <scope>NUCLEOTIDE SEQUENCE</scope>
</reference>
<organism evidence="1">
    <name type="scientific">Anguilla anguilla</name>
    <name type="common">European freshwater eel</name>
    <name type="synonym">Muraena anguilla</name>
    <dbReference type="NCBI Taxonomy" id="7936"/>
    <lineage>
        <taxon>Eukaryota</taxon>
        <taxon>Metazoa</taxon>
        <taxon>Chordata</taxon>
        <taxon>Craniata</taxon>
        <taxon>Vertebrata</taxon>
        <taxon>Euteleostomi</taxon>
        <taxon>Actinopterygii</taxon>
        <taxon>Neopterygii</taxon>
        <taxon>Teleostei</taxon>
        <taxon>Anguilliformes</taxon>
        <taxon>Anguillidae</taxon>
        <taxon>Anguilla</taxon>
    </lineage>
</organism>
<name>A0A0E9WNG8_ANGAN</name>
<accession>A0A0E9WNG8</accession>
<sequence>MILSMVLMVGSLPKPRLFSKFYEYFGSFCPRSVILQLMLKTMDVFVFKGALLPCLWSVA</sequence>
<dbReference type="AlphaFoldDB" id="A0A0E9WNG8"/>
<protein>
    <submittedName>
        <fullName evidence="1">Uncharacterized protein</fullName>
    </submittedName>
</protein>
<dbReference type="EMBL" id="GBXM01016680">
    <property type="protein sequence ID" value="JAH91897.1"/>
    <property type="molecule type" value="Transcribed_RNA"/>
</dbReference>